<accession>A0A8J4VD58</accession>
<evidence type="ECO:0000313" key="2">
    <source>
        <dbReference type="Proteomes" id="UP000737018"/>
    </source>
</evidence>
<protein>
    <submittedName>
        <fullName evidence="1">Uncharacterized protein</fullName>
    </submittedName>
</protein>
<dbReference type="AlphaFoldDB" id="A0A8J4VD58"/>
<dbReference type="OrthoDB" id="191150at2759"/>
<keyword evidence="2" id="KW-1185">Reference proteome</keyword>
<reference evidence="1" key="1">
    <citation type="submission" date="2020-03" db="EMBL/GenBank/DDBJ databases">
        <title>Castanea mollissima Vanexum genome sequencing.</title>
        <authorList>
            <person name="Staton M."/>
        </authorList>
    </citation>
    <scope>NUCLEOTIDE SEQUENCE</scope>
    <source>
        <tissue evidence="1">Leaf</tissue>
    </source>
</reference>
<comment type="caution">
    <text evidence="1">The sequence shown here is derived from an EMBL/GenBank/DDBJ whole genome shotgun (WGS) entry which is preliminary data.</text>
</comment>
<dbReference type="Proteomes" id="UP000737018">
    <property type="component" value="Unassembled WGS sequence"/>
</dbReference>
<gene>
    <name evidence="1" type="ORF">CMV_023771</name>
</gene>
<sequence>MGKVEAQVALLLARSNLLITRDIEWANLMLGFEQILYFQFYLVELLENRYAIGWSYRWQMREMVEYSWQVMIVLEYNLDIRNDTCSESHGISIWQS</sequence>
<dbReference type="EMBL" id="JRKL02005431">
    <property type="protein sequence ID" value="KAF3950485.1"/>
    <property type="molecule type" value="Genomic_DNA"/>
</dbReference>
<name>A0A8J4VD58_9ROSI</name>
<organism evidence="1 2">
    <name type="scientific">Castanea mollissima</name>
    <name type="common">Chinese chestnut</name>
    <dbReference type="NCBI Taxonomy" id="60419"/>
    <lineage>
        <taxon>Eukaryota</taxon>
        <taxon>Viridiplantae</taxon>
        <taxon>Streptophyta</taxon>
        <taxon>Embryophyta</taxon>
        <taxon>Tracheophyta</taxon>
        <taxon>Spermatophyta</taxon>
        <taxon>Magnoliopsida</taxon>
        <taxon>eudicotyledons</taxon>
        <taxon>Gunneridae</taxon>
        <taxon>Pentapetalae</taxon>
        <taxon>rosids</taxon>
        <taxon>fabids</taxon>
        <taxon>Fagales</taxon>
        <taxon>Fagaceae</taxon>
        <taxon>Castanea</taxon>
    </lineage>
</organism>
<evidence type="ECO:0000313" key="1">
    <source>
        <dbReference type="EMBL" id="KAF3950485.1"/>
    </source>
</evidence>
<proteinExistence type="predicted"/>